<dbReference type="GO" id="GO:0004553">
    <property type="term" value="F:hydrolase activity, hydrolyzing O-glycosyl compounds"/>
    <property type="evidence" value="ECO:0007669"/>
    <property type="project" value="InterPro"/>
</dbReference>
<organism evidence="4 5">
    <name type="scientific">Segetibacter aerophilus</name>
    <dbReference type="NCBI Taxonomy" id="670293"/>
    <lineage>
        <taxon>Bacteria</taxon>
        <taxon>Pseudomonadati</taxon>
        <taxon>Bacteroidota</taxon>
        <taxon>Chitinophagia</taxon>
        <taxon>Chitinophagales</taxon>
        <taxon>Chitinophagaceae</taxon>
        <taxon>Segetibacter</taxon>
    </lineage>
</organism>
<protein>
    <recommendedName>
        <fullName evidence="3">F5/8 type C domain-containing protein</fullName>
    </recommendedName>
</protein>
<dbReference type="NCBIfam" id="NF045579">
    <property type="entry name" value="rhamnoside_JR"/>
    <property type="match status" value="1"/>
</dbReference>
<proteinExistence type="predicted"/>
<dbReference type="GO" id="GO:0005975">
    <property type="term" value="P:carbohydrate metabolic process"/>
    <property type="evidence" value="ECO:0007669"/>
    <property type="project" value="InterPro"/>
</dbReference>
<dbReference type="Proteomes" id="UP000321513">
    <property type="component" value="Unassembled WGS sequence"/>
</dbReference>
<dbReference type="AlphaFoldDB" id="A0A512BI26"/>
<accession>A0A512BI26</accession>
<dbReference type="Pfam" id="PF00754">
    <property type="entry name" value="F5_F8_type_C"/>
    <property type="match status" value="1"/>
</dbReference>
<sequence>MNGNITKTGIRKDLQWMHRAGIGGFQNFDAAFATPQIVEKRLVYMTPDWKEAFQLATKLADSLHLEMAIAGSPGWSESGGPWVQPESGMKKIVWSETRLKGGASNITVPAPPAVTGPFQSIPKQAGLSLTTEQKEPPAFYRDILVLAYKVPETDVPLTDLKPVVTSSGGSFSLGQLVDGDLSKTSLLPIDSIKGYAWIQFAFAQPQTIKAITMVGGGDKGPFGLNGELKDNRSLEVSDDGQNFTRVSYIPASNVLQQTISIPATTARYFRVTVKNPAAGGFGAAFGGARPKPPMGTEIAELVLHTCSRINMFEEKAAFAPATGLYTKATTGTTEHIETKDIVDVTSKLNADGTLNWTVPPGSWKVVRFGYSLTGITNHPASPEATGLEVDKLDPAAVKNYFENYLNQYKEATGGLMGNKGGLQFMVTDSWEAGAQNWTPNMLQEFQKRRGYSMVQWMPALTGQVVQSAEASERFLWDFRKTLSDLVAEYHYDQLTTLLQQYGMKRYSESHEDRRAIIADGMEVKRTATIPMSAMWTPGPGNRADQTRFVADIRESASVAHIYGQNLVAAESLTAIGVGGFAWSYSPENLKPTADLELASGVNRFVIHTSVHQPVDNKIPGLGLGPFGQWFNRHETWAEQAKAWTDYLSRSSYLLQQGRFVADALYYYGEDNNITSLYGNGLPNIPYGYNYDFVNADALVNLLSVKDGKIVTPSGMSYRVLMLDSNATKMSLPVLRKLRTLVKAGATVTGITPVGTPSLADDSKEFERIKDEIWNSGNNRVSSNKALSEVLKGLNITPDFAYSKRDESTKLLFVHRKLSDRDLYWVNNRNHRKEDVQATFRITGKVPEIWHPETGRTEPASYEIANGVTKVDMHLQPDDAVFVIFKMPATKTAVKVPAPSEKVLVAVDGEWDVSFQPNRGAPAKSVFNQLNSWTENTDPGIKYFSGTATYTKTINAPAAWFGNKKLETSIDLTDVKNIAEVMVNGKSAGIVWKQPYRVKITNALKVGANKLEIKVTNLWPNRLIGDQQPGVTNKITYTTMPFYQAGSPLLPSGLLGPVKIISVNKN</sequence>
<evidence type="ECO:0000256" key="2">
    <source>
        <dbReference type="ARBA" id="ARBA00022801"/>
    </source>
</evidence>
<dbReference type="PANTHER" id="PTHR43817:SF1">
    <property type="entry name" value="HYDROLASE, FAMILY 43, PUTATIVE (AFU_ORTHOLOGUE AFUA_3G01660)-RELATED"/>
    <property type="match status" value="1"/>
</dbReference>
<keyword evidence="1" id="KW-0732">Signal</keyword>
<reference evidence="4 5" key="1">
    <citation type="submission" date="2019-07" db="EMBL/GenBank/DDBJ databases">
        <title>Whole genome shotgun sequence of Segetibacter aerophilus NBRC 106135.</title>
        <authorList>
            <person name="Hosoyama A."/>
            <person name="Uohara A."/>
            <person name="Ohji S."/>
            <person name="Ichikawa N."/>
        </authorList>
    </citation>
    <scope>NUCLEOTIDE SEQUENCE [LARGE SCALE GENOMIC DNA]</scope>
    <source>
        <strain evidence="4 5">NBRC 106135</strain>
    </source>
</reference>
<dbReference type="InterPro" id="IPR000421">
    <property type="entry name" value="FA58C"/>
</dbReference>
<dbReference type="EMBL" id="BJYT01000026">
    <property type="protein sequence ID" value="GEO11639.1"/>
    <property type="molecule type" value="Genomic_DNA"/>
</dbReference>
<evidence type="ECO:0000259" key="3">
    <source>
        <dbReference type="Pfam" id="PF00754"/>
    </source>
</evidence>
<evidence type="ECO:0000256" key="1">
    <source>
        <dbReference type="ARBA" id="ARBA00022729"/>
    </source>
</evidence>
<keyword evidence="5" id="KW-1185">Reference proteome</keyword>
<evidence type="ECO:0000313" key="5">
    <source>
        <dbReference type="Proteomes" id="UP000321513"/>
    </source>
</evidence>
<gene>
    <name evidence="4" type="ORF">SAE01_41350</name>
</gene>
<keyword evidence="2" id="KW-0378">Hydrolase</keyword>
<dbReference type="InterPro" id="IPR008979">
    <property type="entry name" value="Galactose-bd-like_sf"/>
</dbReference>
<feature type="domain" description="F5/8 type C" evidence="3">
    <location>
        <begin position="169"/>
        <end position="276"/>
    </location>
</feature>
<evidence type="ECO:0000313" key="4">
    <source>
        <dbReference type="EMBL" id="GEO11639.1"/>
    </source>
</evidence>
<dbReference type="PANTHER" id="PTHR43817">
    <property type="entry name" value="GLYCOSYL HYDROLASE"/>
    <property type="match status" value="1"/>
</dbReference>
<name>A0A512BI26_9BACT</name>
<dbReference type="SUPFAM" id="SSF49785">
    <property type="entry name" value="Galactose-binding domain-like"/>
    <property type="match status" value="2"/>
</dbReference>
<comment type="caution">
    <text evidence="4">The sequence shown here is derived from an EMBL/GenBank/DDBJ whole genome shotgun (WGS) entry which is preliminary data.</text>
</comment>
<dbReference type="Gene3D" id="2.60.120.260">
    <property type="entry name" value="Galactose-binding domain-like"/>
    <property type="match status" value="2"/>
</dbReference>
<dbReference type="Pfam" id="PF17132">
    <property type="entry name" value="Glyco_hydro_106"/>
    <property type="match status" value="1"/>
</dbReference>